<dbReference type="Pfam" id="PF13411">
    <property type="entry name" value="MerR_1"/>
    <property type="match status" value="1"/>
</dbReference>
<dbReference type="PROSITE" id="PS50937">
    <property type="entry name" value="HTH_MERR_2"/>
    <property type="match status" value="1"/>
</dbReference>
<dbReference type="Gene3D" id="1.10.490.50">
    <property type="entry name" value="Antibiotic binding domain of TipA-like multidrug resistance regulators"/>
    <property type="match status" value="1"/>
</dbReference>
<name>A0ABW4J4K1_9LACO</name>
<comment type="caution">
    <text evidence="6">The sequence shown here is derived from an EMBL/GenBank/DDBJ whole genome shotgun (WGS) entry which is preliminary data.</text>
</comment>
<organism evidence="6 7">
    <name type="scientific">Agrilactobacillus yilanensis</name>
    <dbReference type="NCBI Taxonomy" id="2485997"/>
    <lineage>
        <taxon>Bacteria</taxon>
        <taxon>Bacillati</taxon>
        <taxon>Bacillota</taxon>
        <taxon>Bacilli</taxon>
        <taxon>Lactobacillales</taxon>
        <taxon>Lactobacillaceae</taxon>
        <taxon>Agrilactobacillus</taxon>
    </lineage>
</organism>
<dbReference type="PANTHER" id="PTHR30204:SF90">
    <property type="entry name" value="HTH-TYPE TRANSCRIPTIONAL ACTIVATOR MTA"/>
    <property type="match status" value="1"/>
</dbReference>
<evidence type="ECO:0000256" key="3">
    <source>
        <dbReference type="ARBA" id="ARBA00023159"/>
    </source>
</evidence>
<evidence type="ECO:0000256" key="4">
    <source>
        <dbReference type="ARBA" id="ARBA00023163"/>
    </source>
</evidence>
<dbReference type="InterPro" id="IPR047057">
    <property type="entry name" value="MerR_fam"/>
</dbReference>
<dbReference type="PRINTS" id="PR00040">
    <property type="entry name" value="HTHMERR"/>
</dbReference>
<keyword evidence="7" id="KW-1185">Reference proteome</keyword>
<dbReference type="Pfam" id="PF07739">
    <property type="entry name" value="TipAS"/>
    <property type="match status" value="1"/>
</dbReference>
<dbReference type="SMART" id="SM00422">
    <property type="entry name" value="HTH_MERR"/>
    <property type="match status" value="1"/>
</dbReference>
<protein>
    <submittedName>
        <fullName evidence="6">MerR family transcriptional regulator</fullName>
    </submittedName>
</protein>
<reference evidence="7" key="1">
    <citation type="journal article" date="2019" name="Int. J. Syst. Evol. Microbiol.">
        <title>The Global Catalogue of Microorganisms (GCM) 10K type strain sequencing project: providing services to taxonomists for standard genome sequencing and annotation.</title>
        <authorList>
            <consortium name="The Broad Institute Genomics Platform"/>
            <consortium name="The Broad Institute Genome Sequencing Center for Infectious Disease"/>
            <person name="Wu L."/>
            <person name="Ma J."/>
        </authorList>
    </citation>
    <scope>NUCLEOTIDE SEQUENCE [LARGE SCALE GENOMIC DNA]</scope>
    <source>
        <strain evidence="7">CCM 8896</strain>
    </source>
</reference>
<keyword evidence="4" id="KW-0804">Transcription</keyword>
<dbReference type="InterPro" id="IPR009061">
    <property type="entry name" value="DNA-bd_dom_put_sf"/>
</dbReference>
<dbReference type="InterPro" id="IPR000551">
    <property type="entry name" value="MerR-type_HTH_dom"/>
</dbReference>
<dbReference type="SUPFAM" id="SSF89082">
    <property type="entry name" value="Antibiotic binding domain of TipA-like multidrug resistance regulators"/>
    <property type="match status" value="1"/>
</dbReference>
<sequence>MTYTIKQLADLSGVSVRMLRYYDEIGLLTPKRQANGYRIYTTVEIDRLQQIGFYRTLGFELSQIKALMNDSNYDPVSVLTSQLTALQQERQVLDGLIDNVQKSLRAAKGALIMTDQEKFEALKQQQISENQQQYGGEIEATYGQAVVAASNEKFLNLSQAEYDQIQTLTEAINVQLKQAFEQGDPASTAAQAVCQLHEQWLRLYWPTYSKAAHLGLAQMYLADPRFKKYYDKIEMGCAEFLVAALQIYLK</sequence>
<dbReference type="RefSeq" id="WP_225423658.1">
    <property type="nucleotide sequence ID" value="NZ_JBHTOP010000005.1"/>
</dbReference>
<gene>
    <name evidence="6" type="ORF">ACFQ5M_03440</name>
</gene>
<dbReference type="InterPro" id="IPR012925">
    <property type="entry name" value="TipAS_dom"/>
</dbReference>
<keyword evidence="1" id="KW-0805">Transcription regulation</keyword>
<keyword evidence="3" id="KW-0010">Activator</keyword>
<dbReference type="EMBL" id="JBHTOP010000005">
    <property type="protein sequence ID" value="MFD1671147.1"/>
    <property type="molecule type" value="Genomic_DNA"/>
</dbReference>
<dbReference type="CDD" id="cd01106">
    <property type="entry name" value="HTH_TipAL-Mta"/>
    <property type="match status" value="1"/>
</dbReference>
<evidence type="ECO:0000256" key="2">
    <source>
        <dbReference type="ARBA" id="ARBA00023125"/>
    </source>
</evidence>
<feature type="domain" description="HTH merR-type" evidence="5">
    <location>
        <begin position="2"/>
        <end position="70"/>
    </location>
</feature>
<keyword evidence="2" id="KW-0238">DNA-binding</keyword>
<dbReference type="InterPro" id="IPR036244">
    <property type="entry name" value="TipA-like_antibiotic-bd"/>
</dbReference>
<dbReference type="Proteomes" id="UP001597267">
    <property type="component" value="Unassembled WGS sequence"/>
</dbReference>
<dbReference type="PANTHER" id="PTHR30204">
    <property type="entry name" value="REDOX-CYCLING DRUG-SENSING TRANSCRIPTIONAL ACTIVATOR SOXR"/>
    <property type="match status" value="1"/>
</dbReference>
<accession>A0ABW4J4K1</accession>
<dbReference type="SUPFAM" id="SSF46955">
    <property type="entry name" value="Putative DNA-binding domain"/>
    <property type="match status" value="1"/>
</dbReference>
<evidence type="ECO:0000259" key="5">
    <source>
        <dbReference type="PROSITE" id="PS50937"/>
    </source>
</evidence>
<evidence type="ECO:0000313" key="7">
    <source>
        <dbReference type="Proteomes" id="UP001597267"/>
    </source>
</evidence>
<evidence type="ECO:0000256" key="1">
    <source>
        <dbReference type="ARBA" id="ARBA00023015"/>
    </source>
</evidence>
<proteinExistence type="predicted"/>
<evidence type="ECO:0000313" key="6">
    <source>
        <dbReference type="EMBL" id="MFD1671147.1"/>
    </source>
</evidence>
<dbReference type="Gene3D" id="1.10.1660.10">
    <property type="match status" value="1"/>
</dbReference>